<name>A0A1E3NVX0_WICAA</name>
<feature type="compositionally biased region" description="Basic and acidic residues" evidence="1">
    <location>
        <begin position="817"/>
        <end position="833"/>
    </location>
</feature>
<dbReference type="PROSITE" id="PS50076">
    <property type="entry name" value="DNAJ_2"/>
    <property type="match status" value="1"/>
</dbReference>
<evidence type="ECO:0000256" key="1">
    <source>
        <dbReference type="SAM" id="MobiDB-lite"/>
    </source>
</evidence>
<dbReference type="RefSeq" id="XP_019035934.1">
    <property type="nucleotide sequence ID" value="XM_019183949.1"/>
</dbReference>
<gene>
    <name evidence="3" type="ORF">WICANDRAFT_65609</name>
</gene>
<feature type="compositionally biased region" description="Low complexity" evidence="1">
    <location>
        <begin position="264"/>
        <end position="275"/>
    </location>
</feature>
<dbReference type="SMART" id="SM00271">
    <property type="entry name" value="DnaJ"/>
    <property type="match status" value="1"/>
</dbReference>
<evidence type="ECO:0000259" key="2">
    <source>
        <dbReference type="PROSITE" id="PS50076"/>
    </source>
</evidence>
<feature type="domain" description="J" evidence="2">
    <location>
        <begin position="3"/>
        <end position="67"/>
    </location>
</feature>
<evidence type="ECO:0000313" key="3">
    <source>
        <dbReference type="EMBL" id="ODQ56727.1"/>
    </source>
</evidence>
<feature type="compositionally biased region" description="Low complexity" evidence="1">
    <location>
        <begin position="452"/>
        <end position="466"/>
    </location>
</feature>
<feature type="compositionally biased region" description="Basic and acidic residues" evidence="1">
    <location>
        <begin position="911"/>
        <end position="923"/>
    </location>
</feature>
<feature type="region of interest" description="Disordered" evidence="1">
    <location>
        <begin position="73"/>
        <end position="92"/>
    </location>
</feature>
<evidence type="ECO:0000313" key="4">
    <source>
        <dbReference type="Proteomes" id="UP000094112"/>
    </source>
</evidence>
<protein>
    <recommendedName>
        <fullName evidence="2">J domain-containing protein</fullName>
    </recommendedName>
</protein>
<dbReference type="AlphaFoldDB" id="A0A1E3NVX0"/>
<feature type="compositionally biased region" description="Polar residues" evidence="1">
    <location>
        <begin position="205"/>
        <end position="236"/>
    </location>
</feature>
<dbReference type="Proteomes" id="UP000094112">
    <property type="component" value="Unassembled WGS sequence"/>
</dbReference>
<organism evidence="3 4">
    <name type="scientific">Wickerhamomyces anomalus (strain ATCC 58044 / CBS 1984 / NCYC 433 / NRRL Y-366-8)</name>
    <name type="common">Yeast</name>
    <name type="synonym">Hansenula anomala</name>
    <dbReference type="NCBI Taxonomy" id="683960"/>
    <lineage>
        <taxon>Eukaryota</taxon>
        <taxon>Fungi</taxon>
        <taxon>Dikarya</taxon>
        <taxon>Ascomycota</taxon>
        <taxon>Saccharomycotina</taxon>
        <taxon>Saccharomycetes</taxon>
        <taxon>Phaffomycetales</taxon>
        <taxon>Wickerhamomycetaceae</taxon>
        <taxon>Wickerhamomyces</taxon>
    </lineage>
</organism>
<proteinExistence type="predicted"/>
<feature type="compositionally biased region" description="Basic and acidic residues" evidence="1">
    <location>
        <begin position="884"/>
        <end position="898"/>
    </location>
</feature>
<dbReference type="GO" id="GO:0005789">
    <property type="term" value="C:endoplasmic reticulum membrane"/>
    <property type="evidence" value="ECO:0007669"/>
    <property type="project" value="TreeGrafter"/>
</dbReference>
<feature type="compositionally biased region" description="Polar residues" evidence="1">
    <location>
        <begin position="110"/>
        <end position="126"/>
    </location>
</feature>
<dbReference type="STRING" id="683960.A0A1E3NVX0"/>
<dbReference type="GO" id="GO:0030544">
    <property type="term" value="F:Hsp70 protein binding"/>
    <property type="evidence" value="ECO:0007669"/>
    <property type="project" value="TreeGrafter"/>
</dbReference>
<feature type="compositionally biased region" description="Polar residues" evidence="1">
    <location>
        <begin position="243"/>
        <end position="253"/>
    </location>
</feature>
<dbReference type="PANTHER" id="PTHR43908">
    <property type="entry name" value="AT29763P-RELATED"/>
    <property type="match status" value="1"/>
</dbReference>
<dbReference type="GO" id="GO:0071218">
    <property type="term" value="P:cellular response to misfolded protein"/>
    <property type="evidence" value="ECO:0007669"/>
    <property type="project" value="TreeGrafter"/>
</dbReference>
<feature type="region of interest" description="Disordered" evidence="1">
    <location>
        <begin position="98"/>
        <end position="129"/>
    </location>
</feature>
<reference evidence="3 4" key="1">
    <citation type="journal article" date="2016" name="Proc. Natl. Acad. Sci. U.S.A.">
        <title>Comparative genomics of biotechnologically important yeasts.</title>
        <authorList>
            <person name="Riley R."/>
            <person name="Haridas S."/>
            <person name="Wolfe K.H."/>
            <person name="Lopes M.R."/>
            <person name="Hittinger C.T."/>
            <person name="Goeker M."/>
            <person name="Salamov A.A."/>
            <person name="Wisecaver J.H."/>
            <person name="Long T.M."/>
            <person name="Calvey C.H."/>
            <person name="Aerts A.L."/>
            <person name="Barry K.W."/>
            <person name="Choi C."/>
            <person name="Clum A."/>
            <person name="Coughlan A.Y."/>
            <person name="Deshpande S."/>
            <person name="Douglass A.P."/>
            <person name="Hanson S.J."/>
            <person name="Klenk H.-P."/>
            <person name="LaButti K.M."/>
            <person name="Lapidus A."/>
            <person name="Lindquist E.A."/>
            <person name="Lipzen A.M."/>
            <person name="Meier-Kolthoff J.P."/>
            <person name="Ohm R.A."/>
            <person name="Otillar R.P."/>
            <person name="Pangilinan J.L."/>
            <person name="Peng Y."/>
            <person name="Rokas A."/>
            <person name="Rosa C.A."/>
            <person name="Scheuner C."/>
            <person name="Sibirny A.A."/>
            <person name="Slot J.C."/>
            <person name="Stielow J.B."/>
            <person name="Sun H."/>
            <person name="Kurtzman C.P."/>
            <person name="Blackwell M."/>
            <person name="Grigoriev I.V."/>
            <person name="Jeffries T.W."/>
        </authorList>
    </citation>
    <scope>NUCLEOTIDE SEQUENCE [LARGE SCALE GENOMIC DNA]</scope>
    <source>
        <strain evidence="4">ATCC 58044 / CBS 1984 / NCYC 433 / NRRL Y-366-8</strain>
    </source>
</reference>
<dbReference type="InterPro" id="IPR051100">
    <property type="entry name" value="DnaJ_subfamily_B/C"/>
</dbReference>
<feature type="region of interest" description="Disordered" evidence="1">
    <location>
        <begin position="765"/>
        <end position="785"/>
    </location>
</feature>
<dbReference type="PROSITE" id="PS00636">
    <property type="entry name" value="DNAJ_1"/>
    <property type="match status" value="1"/>
</dbReference>
<dbReference type="OrthoDB" id="10250354at2759"/>
<dbReference type="EMBL" id="KV454215">
    <property type="protein sequence ID" value="ODQ56727.1"/>
    <property type="molecule type" value="Genomic_DNA"/>
</dbReference>
<dbReference type="InterPro" id="IPR018253">
    <property type="entry name" value="DnaJ_domain_CS"/>
</dbReference>
<feature type="region of interest" description="Disordered" evidence="1">
    <location>
        <begin position="527"/>
        <end position="546"/>
    </location>
</feature>
<dbReference type="InterPro" id="IPR036869">
    <property type="entry name" value="J_dom_sf"/>
</dbReference>
<sequence length="923" mass="103877">MSNHYVCLGVGQSASIEEIKKAYRKLALKHHPDKSKAPDSVDKFKKLVDAYDVLSDPVKKQEYDKTLVSLTRVSSSHRQGPPPPGAAYYNGYPSFTSHFSGGARTRQTHFKPSNNSDTRPNSSGSYNYGARNRQFYYQEEDDFDFLYKRNQTKHDSFSNTKSYFGTNTRQQQQHQNQRAPNNGRFGSHFHRANVNETTQPPPSTTNPATGAHSNPSSQYNYSFNNSGEGPYTTNKNVRFRQPPNASSNYNPSDGTYVEPGYQRQSSVPPHQVPPSNNYRHSPQYPYQAQSSNSYSFTHGSTSMPSVSTDPLPKSWQKQRTNFKNPPTQQPPSNDSTNQPAASSTSNLNKGPSPPSSSSNNNIPVPPNANNIGVPRRPKTPPSNNRPLHPTAEGPPVDPNAKSDFVNSPAPGLKFDMSNFKNDLNKSTPQNIRTQKRTLNKKGRRGIPALYNSKSPSSVASSSQKFSNTSGRPSRTTLEESNHVEFVIDSNDDKKWVDDQPESDEDDDIIEIDELTFEKIRIGSSSTVNENVKKQKPNPKNSSLDLDELSKTTPLTQTNGNFDMNDMKKGLKEYTDDTNNGEQFKRQKTVDDSQILNFEKLAVHQYLRDIEIPKEPTIINPQNKEEYDGYKDQLDVFLTATHSLKKKLTQYLSERLEHDERHLKIAFRSSANMDLYEEALTTDSYVQMKLSETSQAIIKVMNDYKKYKTLTWSRIMGGKVSKQARKLPSSNITKATSTQRNVNSPNKIHLQPPARSIEDNKLAEGTCKPSQESNVGRFHRDPGVNKNVDRIGQVKIEEIPLKLDQNNPALTTLRNKSKREAELEKGSKDNETKKTVHPSVLCGIIEDLHSTPLEKLKQNYNIDDDFLNDLGNELKIASTRIKLKDSKQKEVEGELDENRINGIGNSTQSTDVESHLEELMSPKK</sequence>
<dbReference type="GeneID" id="30201195"/>
<feature type="region of interest" description="Disordered" evidence="1">
    <location>
        <begin position="814"/>
        <end position="834"/>
    </location>
</feature>
<feature type="compositionally biased region" description="Polar residues" evidence="1">
    <location>
        <begin position="418"/>
        <end position="432"/>
    </location>
</feature>
<dbReference type="PRINTS" id="PR00625">
    <property type="entry name" value="JDOMAIN"/>
</dbReference>
<dbReference type="CDD" id="cd06257">
    <property type="entry name" value="DnaJ"/>
    <property type="match status" value="1"/>
</dbReference>
<feature type="compositionally biased region" description="Low complexity" evidence="1">
    <location>
        <begin position="345"/>
        <end position="370"/>
    </location>
</feature>
<dbReference type="PANTHER" id="PTHR43908:SF3">
    <property type="entry name" value="AT29763P-RELATED"/>
    <property type="match status" value="1"/>
</dbReference>
<feature type="compositionally biased region" description="Low complexity" evidence="1">
    <location>
        <begin position="166"/>
        <end position="178"/>
    </location>
</feature>
<accession>A0A1E3NVX0</accession>
<keyword evidence="4" id="KW-1185">Reference proteome</keyword>
<dbReference type="InterPro" id="IPR001623">
    <property type="entry name" value="DnaJ_domain"/>
</dbReference>
<feature type="compositionally biased region" description="Polar residues" evidence="1">
    <location>
        <begin position="315"/>
        <end position="344"/>
    </location>
</feature>
<feature type="region of interest" description="Disordered" evidence="1">
    <location>
        <begin position="884"/>
        <end position="923"/>
    </location>
</feature>
<feature type="region of interest" description="Disordered" evidence="1">
    <location>
        <begin position="155"/>
        <end position="481"/>
    </location>
</feature>
<dbReference type="Gene3D" id="1.10.287.110">
    <property type="entry name" value="DnaJ domain"/>
    <property type="match status" value="1"/>
</dbReference>
<dbReference type="SUPFAM" id="SSF46565">
    <property type="entry name" value="Chaperone J-domain"/>
    <property type="match status" value="1"/>
</dbReference>
<feature type="compositionally biased region" description="Basic residues" evidence="1">
    <location>
        <begin position="433"/>
        <end position="444"/>
    </location>
</feature>
<dbReference type="Pfam" id="PF00226">
    <property type="entry name" value="DnaJ"/>
    <property type="match status" value="1"/>
</dbReference>
<feature type="compositionally biased region" description="Polar residues" evidence="1">
    <location>
        <begin position="276"/>
        <end position="308"/>
    </location>
</feature>